<dbReference type="GO" id="GO:0005737">
    <property type="term" value="C:cytoplasm"/>
    <property type="evidence" value="ECO:0007669"/>
    <property type="project" value="TreeGrafter"/>
</dbReference>
<evidence type="ECO:0000259" key="3">
    <source>
        <dbReference type="Pfam" id="PF00294"/>
    </source>
</evidence>
<name>A0A5C3FFR7_PSEA2</name>
<dbReference type="EMBL" id="OOIQ01000001">
    <property type="protein sequence ID" value="SPO43253.1"/>
    <property type="molecule type" value="Genomic_DNA"/>
</dbReference>
<dbReference type="AlphaFoldDB" id="A0A5C3FFR7"/>
<evidence type="ECO:0000256" key="2">
    <source>
        <dbReference type="SAM" id="MobiDB-lite"/>
    </source>
</evidence>
<dbReference type="Pfam" id="PF00294">
    <property type="entry name" value="PfkB"/>
    <property type="match status" value="1"/>
</dbReference>
<dbReference type="PANTHER" id="PTHR42909">
    <property type="entry name" value="ZGC:136858"/>
    <property type="match status" value="1"/>
</dbReference>
<dbReference type="Gene3D" id="3.40.1190.20">
    <property type="match status" value="1"/>
</dbReference>
<organism evidence="4 5">
    <name type="scientific">Pseudozyma antarctica</name>
    <name type="common">Yeast</name>
    <name type="synonym">Candida antarctica</name>
    <dbReference type="NCBI Taxonomy" id="84753"/>
    <lineage>
        <taxon>Eukaryota</taxon>
        <taxon>Fungi</taxon>
        <taxon>Dikarya</taxon>
        <taxon>Basidiomycota</taxon>
        <taxon>Ustilaginomycotina</taxon>
        <taxon>Ustilaginomycetes</taxon>
        <taxon>Ustilaginales</taxon>
        <taxon>Ustilaginaceae</taxon>
        <taxon>Moesziomyces</taxon>
    </lineage>
</organism>
<gene>
    <name evidence="4" type="ORF">PSANT_00937</name>
</gene>
<dbReference type="InterPro" id="IPR011611">
    <property type="entry name" value="PfkB_dom"/>
</dbReference>
<protein>
    <recommendedName>
        <fullName evidence="3">Carbohydrate kinase PfkB domain-containing protein</fullName>
    </recommendedName>
</protein>
<dbReference type="SUPFAM" id="SSF53613">
    <property type="entry name" value="Ribokinase-like"/>
    <property type="match status" value="1"/>
</dbReference>
<proteinExistence type="predicted"/>
<sequence>MAETATRILSPLHTRSTPSPVKLVTPHGDDDFGLLLRTGLEHAGMRTDGLFVPSGNHRTAVCSLMIDDSGDLISGVADMDIGKAALTSTSTSVDVKSLLEFEAPRFVVFDGNIGQAHADELLKACRAYNASSETVRGSRPAVLTVFEPTSVAKSVTVLSHFAAAAADGTKKQPISFTTPNAVELDRIHAAALDYGLVDPTKIQPTRLASSVPSSVLPQTVLDKAHDLVQAGIFKTVLLKVGRHGVVTIDASRAQHHPVPAGKVEVVNTTGCGDSFAGAFAASLFHLLAQSQGTRAVAGRSSPGDQLDLAVRVGQLAARRTLISTNAVGEGMEDLLLKQIRNT</sequence>
<dbReference type="OrthoDB" id="198885at2759"/>
<feature type="region of interest" description="Disordered" evidence="2">
    <location>
        <begin position="1"/>
        <end position="21"/>
    </location>
</feature>
<dbReference type="GO" id="GO:0004730">
    <property type="term" value="F:pseudouridylate synthase activity"/>
    <property type="evidence" value="ECO:0007669"/>
    <property type="project" value="TreeGrafter"/>
</dbReference>
<feature type="domain" description="Carbohydrate kinase PfkB" evidence="3">
    <location>
        <begin position="218"/>
        <end position="317"/>
    </location>
</feature>
<accession>A0A5C3FFR7</accession>
<dbReference type="Proteomes" id="UP000325008">
    <property type="component" value="Unassembled WGS sequence"/>
</dbReference>
<keyword evidence="1" id="KW-0479">Metal-binding</keyword>
<dbReference type="PANTHER" id="PTHR42909:SF1">
    <property type="entry name" value="CARBOHYDRATE KINASE PFKB DOMAIN-CONTAINING PROTEIN"/>
    <property type="match status" value="1"/>
</dbReference>
<evidence type="ECO:0000313" key="5">
    <source>
        <dbReference type="Proteomes" id="UP000325008"/>
    </source>
</evidence>
<comment type="caution">
    <text evidence="4">The sequence shown here is derived from an EMBL/GenBank/DDBJ whole genome shotgun (WGS) entry which is preliminary data.</text>
</comment>
<dbReference type="GO" id="GO:0016798">
    <property type="term" value="F:hydrolase activity, acting on glycosyl bonds"/>
    <property type="evidence" value="ECO:0007669"/>
    <property type="project" value="TreeGrafter"/>
</dbReference>
<evidence type="ECO:0000313" key="4">
    <source>
        <dbReference type="EMBL" id="SPO43253.1"/>
    </source>
</evidence>
<keyword evidence="5" id="KW-1185">Reference proteome</keyword>
<dbReference type="GO" id="GO:0046872">
    <property type="term" value="F:metal ion binding"/>
    <property type="evidence" value="ECO:0007669"/>
    <property type="project" value="UniProtKB-KW"/>
</dbReference>
<dbReference type="InterPro" id="IPR029056">
    <property type="entry name" value="Ribokinase-like"/>
</dbReference>
<evidence type="ECO:0000256" key="1">
    <source>
        <dbReference type="ARBA" id="ARBA00022723"/>
    </source>
</evidence>
<reference evidence="4" key="1">
    <citation type="submission" date="2018-03" db="EMBL/GenBank/DDBJ databases">
        <authorList>
            <person name="Guldener U."/>
        </authorList>
    </citation>
    <scope>NUCLEOTIDE SEQUENCE [LARGE SCALE GENOMIC DNA]</scope>
    <source>
        <strain evidence="4">ATCC34888</strain>
    </source>
</reference>